<accession>A0A3N0Z1R3</accession>
<dbReference type="OrthoDB" id="8943625at2759"/>
<gene>
    <name evidence="1" type="ORF">DPX16_6170</name>
</gene>
<keyword evidence="2" id="KW-1185">Reference proteome</keyword>
<dbReference type="EMBL" id="RJVU01015592">
    <property type="protein sequence ID" value="ROL52486.1"/>
    <property type="molecule type" value="Genomic_DNA"/>
</dbReference>
<protein>
    <submittedName>
        <fullName evidence="1">Afadin</fullName>
    </submittedName>
</protein>
<dbReference type="Proteomes" id="UP000281406">
    <property type="component" value="Unassembled WGS sequence"/>
</dbReference>
<organism evidence="1 2">
    <name type="scientific">Anabarilius grahami</name>
    <name type="common">Kanglang fish</name>
    <name type="synonym">Barilius grahami</name>
    <dbReference type="NCBI Taxonomy" id="495550"/>
    <lineage>
        <taxon>Eukaryota</taxon>
        <taxon>Metazoa</taxon>
        <taxon>Chordata</taxon>
        <taxon>Craniata</taxon>
        <taxon>Vertebrata</taxon>
        <taxon>Euteleostomi</taxon>
        <taxon>Actinopterygii</taxon>
        <taxon>Neopterygii</taxon>
        <taxon>Teleostei</taxon>
        <taxon>Ostariophysi</taxon>
        <taxon>Cypriniformes</taxon>
        <taxon>Xenocyprididae</taxon>
        <taxon>Xenocypridinae</taxon>
        <taxon>Xenocypridinae incertae sedis</taxon>
        <taxon>Anabarilius</taxon>
    </lineage>
</organism>
<sequence length="135" mass="15636">MDKISLRNLHMNATGDNGNFQLSFLKPQDRGRRIRSPFEWIKPNQRGKRQIVSLSGLIRISRDLRMGSREEERRKLADIINHWNANRLDLFEISQPTEVSPRSRERAQAARASGCPCREIHSPSTRDCYSEETCA</sequence>
<name>A0A3N0Z1R3_ANAGA</name>
<evidence type="ECO:0000313" key="2">
    <source>
        <dbReference type="Proteomes" id="UP000281406"/>
    </source>
</evidence>
<dbReference type="AlphaFoldDB" id="A0A3N0Z1R3"/>
<proteinExistence type="predicted"/>
<evidence type="ECO:0000313" key="1">
    <source>
        <dbReference type="EMBL" id="ROL52486.1"/>
    </source>
</evidence>
<comment type="caution">
    <text evidence="1">The sequence shown here is derived from an EMBL/GenBank/DDBJ whole genome shotgun (WGS) entry which is preliminary data.</text>
</comment>
<reference evidence="1 2" key="1">
    <citation type="submission" date="2018-10" db="EMBL/GenBank/DDBJ databases">
        <title>Genome assembly for a Yunnan-Guizhou Plateau 3E fish, Anabarilius grahami (Regan), and its evolutionary and genetic applications.</title>
        <authorList>
            <person name="Jiang W."/>
        </authorList>
    </citation>
    <scope>NUCLEOTIDE SEQUENCE [LARGE SCALE GENOMIC DNA]</scope>
    <source>
        <strain evidence="1">AG-KIZ</strain>
        <tissue evidence="1">Muscle</tissue>
    </source>
</reference>